<comment type="caution">
    <text evidence="2">The sequence shown here is derived from an EMBL/GenBank/DDBJ whole genome shotgun (WGS) entry which is preliminary data.</text>
</comment>
<feature type="coiled-coil region" evidence="1">
    <location>
        <begin position="250"/>
        <end position="284"/>
    </location>
</feature>
<gene>
    <name evidence="2" type="ORF">BSTOLATCC_MIC61118</name>
</gene>
<sequence length="634" mass="76592">MADSGIQAYTESIAKTHLKYRDALQDMQEELLKEKKWRQEAETENRNLRKNLLTLEEQITDYRYSSVELHSRLDEYAEANKELHEENQEKREKFDALKEKFEKERNRSETLERELEKFQKFMNELRDEVSDKQKALEDWKEALELMEDKLKSVSTQKNKYKEEMDLYKEALENSKNENSLLKIQIEVKGKEKEEMKKEISHQCDELNIKIKEMMKKHQEELEFWKVNLSSQYETVISNERQNVDTYKKKLGQSNEINEKIKNERDRLLRNIEDLRRDISEQAEQISTIKFQKESLENLLNTQVRELEENLFTTDDNYKQLLVQKDKSIQQLESQLQTAQEKLKEFAFQSTNSKESEIFAIKEMERLQDLLRDKDTEISSLKNVLNEHREEITQIRENIEEQKCSHLRDIKKACDEVEERYKKKLLENEKKIKEILIKNEEEKTRRENENENNQINILKVKEEYMQMLIEKEESIVLLNTDRDRLQKVVQDLEKQLKEIIYKMQADAQDRERLLRVLKDENIKKDELEQKNLYLRNKIAELEQRVEDELEACKTSMSEKDSQIKRIKEKYHSMHESKLEEAEVKLSTWKERFREEIGYMEKWGETMETDLNSQAHLARLRSILNRLYQVLDYSQI</sequence>
<proteinExistence type="predicted"/>
<evidence type="ECO:0000256" key="1">
    <source>
        <dbReference type="SAM" id="Coils"/>
    </source>
</evidence>
<accession>A0AAU9K7Q4</accession>
<dbReference type="Proteomes" id="UP001162131">
    <property type="component" value="Unassembled WGS sequence"/>
</dbReference>
<keyword evidence="1" id="KW-0175">Coiled coil</keyword>
<name>A0AAU9K7Q4_9CILI</name>
<evidence type="ECO:0000313" key="2">
    <source>
        <dbReference type="EMBL" id="CAG9334506.1"/>
    </source>
</evidence>
<feature type="coiled-coil region" evidence="1">
    <location>
        <begin position="24"/>
        <end position="216"/>
    </location>
</feature>
<reference evidence="2" key="1">
    <citation type="submission" date="2021-09" db="EMBL/GenBank/DDBJ databases">
        <authorList>
            <consortium name="AG Swart"/>
            <person name="Singh M."/>
            <person name="Singh A."/>
            <person name="Seah K."/>
            <person name="Emmerich C."/>
        </authorList>
    </citation>
    <scope>NUCLEOTIDE SEQUENCE</scope>
    <source>
        <strain evidence="2">ATCC30299</strain>
    </source>
</reference>
<organism evidence="2 3">
    <name type="scientific">Blepharisma stoltei</name>
    <dbReference type="NCBI Taxonomy" id="1481888"/>
    <lineage>
        <taxon>Eukaryota</taxon>
        <taxon>Sar</taxon>
        <taxon>Alveolata</taxon>
        <taxon>Ciliophora</taxon>
        <taxon>Postciliodesmatophora</taxon>
        <taxon>Heterotrichea</taxon>
        <taxon>Heterotrichida</taxon>
        <taxon>Blepharismidae</taxon>
        <taxon>Blepharisma</taxon>
    </lineage>
</organism>
<feature type="coiled-coil region" evidence="1">
    <location>
        <begin position="321"/>
        <end position="590"/>
    </location>
</feature>
<keyword evidence="3" id="KW-1185">Reference proteome</keyword>
<protein>
    <submittedName>
        <fullName evidence="2">Uncharacterized protein</fullName>
    </submittedName>
</protein>
<dbReference type="EMBL" id="CAJZBQ010000058">
    <property type="protein sequence ID" value="CAG9334506.1"/>
    <property type="molecule type" value="Genomic_DNA"/>
</dbReference>
<dbReference type="AlphaFoldDB" id="A0AAU9K7Q4"/>
<evidence type="ECO:0000313" key="3">
    <source>
        <dbReference type="Proteomes" id="UP001162131"/>
    </source>
</evidence>